<evidence type="ECO:0000259" key="8">
    <source>
        <dbReference type="PROSITE" id="PS50957"/>
    </source>
</evidence>
<feature type="active site" evidence="6">
    <location>
        <position position="23"/>
    </location>
</feature>
<evidence type="ECO:0000256" key="2">
    <source>
        <dbReference type="ARBA" id="ARBA00012759"/>
    </source>
</evidence>
<feature type="region of interest" description="Disordered" evidence="7">
    <location>
        <begin position="245"/>
        <end position="285"/>
    </location>
</feature>
<dbReference type="Gene3D" id="3.90.70.40">
    <property type="match status" value="1"/>
</dbReference>
<keyword evidence="4" id="KW-0833">Ubl conjugation pathway</keyword>
<protein>
    <recommendedName>
        <fullName evidence="2">ubiquitinyl hydrolase 1</fullName>
        <ecNumber evidence="2">3.4.19.12</ecNumber>
    </recommendedName>
</protein>
<gene>
    <name evidence="9" type="ORF">BLNAU_11862</name>
</gene>
<evidence type="ECO:0000313" key="10">
    <source>
        <dbReference type="Proteomes" id="UP001281761"/>
    </source>
</evidence>
<feature type="domain" description="Josephin" evidence="8">
    <location>
        <begin position="10"/>
        <end position="183"/>
    </location>
</feature>
<feature type="compositionally biased region" description="Basic and acidic residues" evidence="7">
    <location>
        <begin position="309"/>
        <end position="329"/>
    </location>
</feature>
<keyword evidence="5 6" id="KW-0378">Hydrolase</keyword>
<feature type="region of interest" description="Disordered" evidence="7">
    <location>
        <begin position="305"/>
        <end position="329"/>
    </location>
</feature>
<keyword evidence="3" id="KW-0645">Protease</keyword>
<proteinExistence type="predicted"/>
<accession>A0ABQ9XMG1</accession>
<evidence type="ECO:0000256" key="3">
    <source>
        <dbReference type="ARBA" id="ARBA00022670"/>
    </source>
</evidence>
<dbReference type="PANTHER" id="PTHR13291">
    <property type="entry name" value="JOSEPHIN 1, 2"/>
    <property type="match status" value="1"/>
</dbReference>
<comment type="caution">
    <text evidence="9">The sequence shown here is derived from an EMBL/GenBank/DDBJ whole genome shotgun (WGS) entry which is preliminary data.</text>
</comment>
<evidence type="ECO:0000256" key="4">
    <source>
        <dbReference type="ARBA" id="ARBA00022786"/>
    </source>
</evidence>
<evidence type="ECO:0000313" key="9">
    <source>
        <dbReference type="EMBL" id="KAK2953236.1"/>
    </source>
</evidence>
<feature type="active site" evidence="6">
    <location>
        <position position="135"/>
    </location>
</feature>
<feature type="active site" evidence="6">
    <location>
        <position position="120"/>
    </location>
</feature>
<name>A0ABQ9XMG1_9EUKA</name>
<evidence type="ECO:0000256" key="7">
    <source>
        <dbReference type="SAM" id="MobiDB-lite"/>
    </source>
</evidence>
<sequence length="329" mass="38613">MTDPPLSSDQIYVFHDKQHLKLCAVHTFNNLLQRRIVTRSDFDEIASTFSDVQSRWQRLFLHKTPLLGNYDADTVQYALHAASIPYTFFPHTSRYMTPEDLMDKCGIVINRAGSLTKGNHWFCIRRINTKWRNLDSLRDCPSSYFTDQACCNFVNLTVSEAPDQCLIILICCGEFELDTISHFFYSNFALQDRRIKEDPEQMNAYFDQKPWTFLQRAAIVTKKMEEMRKRWAAESLNELEITRSEHVKTEIGEEESLKPTEQQEMDEPEDIPKINPSTDSISDSAFGEYCSRHLREENERQLKRFIQQAKEESENEKMKLEDPRESTIH</sequence>
<comment type="catalytic activity">
    <reaction evidence="1">
        <text>Thiol-dependent hydrolysis of ester, thioester, amide, peptide and isopeptide bonds formed by the C-terminal Gly of ubiquitin (a 76-residue protein attached to proteins as an intracellular targeting signal).</text>
        <dbReference type="EC" id="3.4.19.12"/>
    </reaction>
</comment>
<dbReference type="Pfam" id="PF02099">
    <property type="entry name" value="Josephin"/>
    <property type="match status" value="1"/>
</dbReference>
<organism evidence="9 10">
    <name type="scientific">Blattamonas nauphoetae</name>
    <dbReference type="NCBI Taxonomy" id="2049346"/>
    <lineage>
        <taxon>Eukaryota</taxon>
        <taxon>Metamonada</taxon>
        <taxon>Preaxostyla</taxon>
        <taxon>Oxymonadida</taxon>
        <taxon>Blattamonas</taxon>
    </lineage>
</organism>
<dbReference type="PROSITE" id="PS50957">
    <property type="entry name" value="JOSEPHIN"/>
    <property type="match status" value="1"/>
</dbReference>
<keyword evidence="10" id="KW-1185">Reference proteome</keyword>
<dbReference type="InterPro" id="IPR040053">
    <property type="entry name" value="JOSD1/2"/>
</dbReference>
<dbReference type="InterPro" id="IPR006155">
    <property type="entry name" value="Josephin"/>
</dbReference>
<dbReference type="EC" id="3.4.19.12" evidence="2"/>
<dbReference type="SMART" id="SM01246">
    <property type="entry name" value="Josephin"/>
    <property type="match status" value="1"/>
</dbReference>
<evidence type="ECO:0000256" key="5">
    <source>
        <dbReference type="ARBA" id="ARBA00022801"/>
    </source>
</evidence>
<dbReference type="Proteomes" id="UP001281761">
    <property type="component" value="Unassembled WGS sequence"/>
</dbReference>
<feature type="compositionally biased region" description="Basic and acidic residues" evidence="7">
    <location>
        <begin position="245"/>
        <end position="258"/>
    </location>
</feature>
<reference evidence="9 10" key="1">
    <citation type="journal article" date="2022" name="bioRxiv">
        <title>Genomics of Preaxostyla Flagellates Illuminates Evolutionary Transitions and the Path Towards Mitochondrial Loss.</title>
        <authorList>
            <person name="Novak L.V.F."/>
            <person name="Treitli S.C."/>
            <person name="Pyrih J."/>
            <person name="Halakuc P."/>
            <person name="Pipaliya S.V."/>
            <person name="Vacek V."/>
            <person name="Brzon O."/>
            <person name="Soukal P."/>
            <person name="Eme L."/>
            <person name="Dacks J.B."/>
            <person name="Karnkowska A."/>
            <person name="Elias M."/>
            <person name="Hampl V."/>
        </authorList>
    </citation>
    <scope>NUCLEOTIDE SEQUENCE [LARGE SCALE GENOMIC DNA]</scope>
    <source>
        <strain evidence="9">NAU3</strain>
        <tissue evidence="9">Gut</tissue>
    </source>
</reference>
<evidence type="ECO:0000256" key="6">
    <source>
        <dbReference type="PROSITE-ProRule" id="PRU00331"/>
    </source>
</evidence>
<dbReference type="EMBL" id="JARBJD010000094">
    <property type="protein sequence ID" value="KAK2953236.1"/>
    <property type="molecule type" value="Genomic_DNA"/>
</dbReference>
<dbReference type="PANTHER" id="PTHR13291:SF0">
    <property type="entry name" value="JOSEPHIN-LIKE PROTEIN"/>
    <property type="match status" value="1"/>
</dbReference>
<evidence type="ECO:0000256" key="1">
    <source>
        <dbReference type="ARBA" id="ARBA00000707"/>
    </source>
</evidence>